<feature type="compositionally biased region" description="Polar residues" evidence="2">
    <location>
        <begin position="291"/>
        <end position="306"/>
    </location>
</feature>
<dbReference type="InterPro" id="IPR009060">
    <property type="entry name" value="UBA-like_sf"/>
</dbReference>
<evidence type="ECO:0000259" key="3">
    <source>
        <dbReference type="PROSITE" id="PS50030"/>
    </source>
</evidence>
<dbReference type="Gene3D" id="1.10.220.150">
    <property type="entry name" value="Arf GTPase activating protein"/>
    <property type="match status" value="1"/>
</dbReference>
<dbReference type="InterPro" id="IPR038508">
    <property type="entry name" value="ArfGAP_dom_sf"/>
</dbReference>
<keyword evidence="1" id="KW-0863">Zinc-finger</keyword>
<evidence type="ECO:0000313" key="5">
    <source>
        <dbReference type="EMBL" id="KAK9782436.1"/>
    </source>
</evidence>
<feature type="compositionally biased region" description="Polar residues" evidence="2">
    <location>
        <begin position="622"/>
        <end position="639"/>
    </location>
</feature>
<dbReference type="EMBL" id="JARVKM010000002">
    <property type="protein sequence ID" value="KAK9782436.1"/>
    <property type="molecule type" value="Genomic_DNA"/>
</dbReference>
<proteinExistence type="predicted"/>
<feature type="domain" description="UBA" evidence="3">
    <location>
        <begin position="205"/>
        <end position="248"/>
    </location>
</feature>
<dbReference type="Proteomes" id="UP001465668">
    <property type="component" value="Unassembled WGS sequence"/>
</dbReference>
<feature type="compositionally biased region" description="Polar residues" evidence="2">
    <location>
        <begin position="314"/>
        <end position="333"/>
    </location>
</feature>
<dbReference type="SMART" id="SM00165">
    <property type="entry name" value="UBA"/>
    <property type="match status" value="1"/>
</dbReference>
<feature type="compositionally biased region" description="Polar residues" evidence="2">
    <location>
        <begin position="432"/>
        <end position="482"/>
    </location>
</feature>
<dbReference type="SMART" id="SM00105">
    <property type="entry name" value="ArfGap"/>
    <property type="match status" value="1"/>
</dbReference>
<keyword evidence="1" id="KW-0862">Zinc</keyword>
<protein>
    <recommendedName>
        <fullName evidence="7">UBA domain-containing protein 3</fullName>
    </recommendedName>
</protein>
<dbReference type="Gene3D" id="1.10.8.10">
    <property type="entry name" value="DNA helicase RuvA subunit, C-terminal domain"/>
    <property type="match status" value="1"/>
</dbReference>
<dbReference type="InterPro" id="IPR037278">
    <property type="entry name" value="ARFGAP/RecO"/>
</dbReference>
<dbReference type="Pfam" id="PF01412">
    <property type="entry name" value="ArfGap"/>
    <property type="match status" value="1"/>
</dbReference>
<dbReference type="PRINTS" id="PR00405">
    <property type="entry name" value="REVINTRACTNG"/>
</dbReference>
<dbReference type="InterPro" id="IPR001164">
    <property type="entry name" value="ArfGAP_dom"/>
</dbReference>
<keyword evidence="6" id="KW-1185">Reference proteome</keyword>
<dbReference type="InterPro" id="IPR015940">
    <property type="entry name" value="UBA"/>
</dbReference>
<feature type="compositionally biased region" description="Basic and acidic residues" evidence="2">
    <location>
        <begin position="178"/>
        <end position="191"/>
    </location>
</feature>
<dbReference type="CDD" id="cd08204">
    <property type="entry name" value="ArfGap"/>
    <property type="match status" value="1"/>
</dbReference>
<evidence type="ECO:0008006" key="7">
    <source>
        <dbReference type="Google" id="ProtNLM"/>
    </source>
</evidence>
<evidence type="ECO:0000256" key="2">
    <source>
        <dbReference type="SAM" id="MobiDB-lite"/>
    </source>
</evidence>
<reference evidence="5 6" key="1">
    <citation type="submission" date="2024-02" db="EMBL/GenBank/DDBJ databases">
        <title>First draft genome assembly of two strains of Seiridium cardinale.</title>
        <authorList>
            <person name="Emiliani G."/>
            <person name="Scali E."/>
        </authorList>
    </citation>
    <scope>NUCLEOTIDE SEQUENCE [LARGE SCALE GENOMIC DNA]</scope>
    <source>
        <strain evidence="5 6">BM-138-000479</strain>
    </source>
</reference>
<evidence type="ECO:0000256" key="1">
    <source>
        <dbReference type="PROSITE-ProRule" id="PRU00288"/>
    </source>
</evidence>
<feature type="compositionally biased region" description="Basic and acidic residues" evidence="2">
    <location>
        <begin position="133"/>
        <end position="142"/>
    </location>
</feature>
<sequence>MASSMSKRQQARNEKALQELVHDVPGNNVCADCNARNPAWASWSLGIFLCMRCAAIHRKLGTHISKVKSLSMDGWTNEQVENMKRVGNAASNKIYNPDNKRPPVPIDADEADSAMERFIRSKYTQRAGGSSVTERHARRSAESDEGVPPPPPPKTGGFFKKKTSSTFPLSFRSKKNSHHAEEERNPRDLRNKPSKVFGASVHNDSVDDTARKLTQLRDMGFADDKRNAMVLKGVNGNLEKTIETLIRLGEGGRSGLVPARESSLQTPSTLPTPRSLSPAPATPTTAGLSRANPSTANSPATSNNPWDISPAPPQSSQSTGTMPNKNPFYSTNPFGVPFQQSDLNLNQSMQNLSLAPSQPQQLFPHHTGGLPAPQPVQQPVYQQSMTPPISQAQNFTSFLSNGNQTYQPPPQHQPQQSYNPFLQGPAQQQQQPLSVNTSPLHNQGMLNNNPFAKSPTRMTSPLNQIPEQSQQNFYGTPTSPYGNNPFFATNQSTQQSQYQPTQQAQYQPIQPSQYQPAQPFDQSIFQSQPTQQQQQQHHNHQPVQPFDQSIFQPQQQQQAAPQAQQVYQPPRDKAGIMALYSYTPMAPTPLQPQDQFAANSQSTQPVASQQQSVPQASPQQSMATAGNKNPFLNGSSSPPAASFATVNNSVPFGSARSRESMTLGMEMAWNNGRHSPDAFASLSARAVLALARILYSYNCKQSFNFTRSSSPSPNLASAGASHESATSCTVVNPPEPPEWLIACIAFPTKVGRGSASHVRRSGLLETMFIA</sequence>
<keyword evidence="1" id="KW-0479">Metal-binding</keyword>
<dbReference type="PANTHER" id="PTHR45705">
    <property type="entry name" value="FI20236P1"/>
    <property type="match status" value="1"/>
</dbReference>
<feature type="compositionally biased region" description="Low complexity" evidence="2">
    <location>
        <begin position="600"/>
        <end position="621"/>
    </location>
</feature>
<evidence type="ECO:0000313" key="6">
    <source>
        <dbReference type="Proteomes" id="UP001465668"/>
    </source>
</evidence>
<feature type="compositionally biased region" description="Low complexity" evidence="2">
    <location>
        <begin position="488"/>
        <end position="516"/>
    </location>
</feature>
<feature type="region of interest" description="Disordered" evidence="2">
    <location>
        <begin position="586"/>
        <end position="639"/>
    </location>
</feature>
<dbReference type="PROSITE" id="PS50030">
    <property type="entry name" value="UBA"/>
    <property type="match status" value="1"/>
</dbReference>
<gene>
    <name evidence="5" type="ORF">SCAR479_00779</name>
</gene>
<organism evidence="5 6">
    <name type="scientific">Seiridium cardinale</name>
    <dbReference type="NCBI Taxonomy" id="138064"/>
    <lineage>
        <taxon>Eukaryota</taxon>
        <taxon>Fungi</taxon>
        <taxon>Dikarya</taxon>
        <taxon>Ascomycota</taxon>
        <taxon>Pezizomycotina</taxon>
        <taxon>Sordariomycetes</taxon>
        <taxon>Xylariomycetidae</taxon>
        <taxon>Amphisphaeriales</taxon>
        <taxon>Sporocadaceae</taxon>
        <taxon>Seiridium</taxon>
    </lineage>
</organism>
<dbReference type="PANTHER" id="PTHR45705:SF7">
    <property type="entry name" value="ACTIVATING PROTEIN FOR ARF, PUTATIVE (AFU_ORTHOLOGUE AFUA_4G09120)-RELATED"/>
    <property type="match status" value="1"/>
</dbReference>
<evidence type="ECO:0000259" key="4">
    <source>
        <dbReference type="PROSITE" id="PS50115"/>
    </source>
</evidence>
<dbReference type="PROSITE" id="PS50115">
    <property type="entry name" value="ARFGAP"/>
    <property type="match status" value="1"/>
</dbReference>
<feature type="compositionally biased region" description="Low complexity" evidence="2">
    <location>
        <begin position="262"/>
        <end position="289"/>
    </location>
</feature>
<feature type="region of interest" description="Disordered" evidence="2">
    <location>
        <begin position="122"/>
        <end position="203"/>
    </location>
</feature>
<comment type="caution">
    <text evidence="5">The sequence shown here is derived from an EMBL/GenBank/DDBJ whole genome shotgun (WGS) entry which is preliminary data.</text>
</comment>
<feature type="region of interest" description="Disordered" evidence="2">
    <location>
        <begin position="252"/>
        <end position="335"/>
    </location>
</feature>
<feature type="compositionally biased region" description="Polar residues" evidence="2">
    <location>
        <begin position="122"/>
        <end position="132"/>
    </location>
</feature>
<name>A0ABR2Y6Z1_9PEZI</name>
<accession>A0ABR2Y6Z1</accession>
<dbReference type="SUPFAM" id="SSF57863">
    <property type="entry name" value="ArfGap/RecO-like zinc finger"/>
    <property type="match status" value="1"/>
</dbReference>
<feature type="region of interest" description="Disordered" evidence="2">
    <location>
        <begin position="399"/>
        <end position="516"/>
    </location>
</feature>
<feature type="region of interest" description="Disordered" evidence="2">
    <location>
        <begin position="355"/>
        <end position="384"/>
    </location>
</feature>
<dbReference type="InterPro" id="IPR051718">
    <property type="entry name" value="ARF_GTPase-activating"/>
</dbReference>
<feature type="domain" description="Arf-GAP" evidence="4">
    <location>
        <begin position="14"/>
        <end position="139"/>
    </location>
</feature>
<dbReference type="SUPFAM" id="SSF46934">
    <property type="entry name" value="UBA-like"/>
    <property type="match status" value="1"/>
</dbReference>